<name>A0ABU9ZFV3_9HYPH</name>
<dbReference type="Proteomes" id="UP001404845">
    <property type="component" value="Unassembled WGS sequence"/>
</dbReference>
<organism evidence="2 3">
    <name type="scientific">Methylorubrum rhodesianum</name>
    <dbReference type="NCBI Taxonomy" id="29427"/>
    <lineage>
        <taxon>Bacteria</taxon>
        <taxon>Pseudomonadati</taxon>
        <taxon>Pseudomonadota</taxon>
        <taxon>Alphaproteobacteria</taxon>
        <taxon>Hyphomicrobiales</taxon>
        <taxon>Methylobacteriaceae</taxon>
        <taxon>Methylorubrum</taxon>
    </lineage>
</organism>
<dbReference type="Gene3D" id="1.10.30.50">
    <property type="match status" value="1"/>
</dbReference>
<proteinExistence type="predicted"/>
<evidence type="ECO:0000313" key="2">
    <source>
        <dbReference type="EMBL" id="MEN3230238.1"/>
    </source>
</evidence>
<accession>A0ABU9ZFV3</accession>
<feature type="region of interest" description="Disordered" evidence="1">
    <location>
        <begin position="1"/>
        <end position="20"/>
    </location>
</feature>
<comment type="caution">
    <text evidence="2">The sequence shown here is derived from an EMBL/GenBank/DDBJ whole genome shotgun (WGS) entry which is preliminary data.</text>
</comment>
<evidence type="ECO:0000256" key="1">
    <source>
        <dbReference type="SAM" id="MobiDB-lite"/>
    </source>
</evidence>
<reference evidence="2 3" key="1">
    <citation type="journal article" date="2023" name="PLoS ONE">
        <title>Complete genome assembly of Hawai'i environmental nontuberculous mycobacteria reveals unexpected co-isolation with methylobacteria.</title>
        <authorList>
            <person name="Hendrix J."/>
            <person name="Epperson L.E."/>
            <person name="Tong E.I."/>
            <person name="Chan Y.L."/>
            <person name="Hasan N.A."/>
            <person name="Dawrs S.N."/>
            <person name="Norton G.J."/>
            <person name="Virdi R."/>
            <person name="Crooks J.L."/>
            <person name="Chan E.D."/>
            <person name="Honda J.R."/>
            <person name="Strong M."/>
        </authorList>
    </citation>
    <scope>NUCLEOTIDE SEQUENCE [LARGE SCALE GENOMIC DNA]</scope>
    <source>
        <strain evidence="2 3">NJH_HI01</strain>
    </source>
</reference>
<evidence type="ECO:0008006" key="4">
    <source>
        <dbReference type="Google" id="ProtNLM"/>
    </source>
</evidence>
<sequence length="258" mass="28873">MIRIVKGVSPRKLTTDGATRARAHQDEYDADGAGFRAGTSKFSFPRSVYAHKTVRDALERIQHGKCCYCEAKPEKPYAHLHVDHWRPKSCTRQDRAAEESWPGYYWLAYTWDNLLLGCHFCNSANKGDLFPLVDPAERALDHHTDIAGERPLLLKPDGPEDPAAHIGYHEEVPVGLTPEGRATIAVLGLDRTEHAPRLDLLNRLKRSRDVVHRYHGDTSPAGLEFVARARGVLERAVRPDAPFSAMATAYLSRNPLPP</sequence>
<gene>
    <name evidence="2" type="ORF">PUR21_21785</name>
</gene>
<dbReference type="RefSeq" id="WP_345971654.1">
    <property type="nucleotide sequence ID" value="NZ_JAQYXL010000001.1"/>
</dbReference>
<dbReference type="EMBL" id="JAQYXL010000001">
    <property type="protein sequence ID" value="MEN3230238.1"/>
    <property type="molecule type" value="Genomic_DNA"/>
</dbReference>
<keyword evidence="3" id="KW-1185">Reference proteome</keyword>
<evidence type="ECO:0000313" key="3">
    <source>
        <dbReference type="Proteomes" id="UP001404845"/>
    </source>
</evidence>
<protein>
    <recommendedName>
        <fullName evidence="4">TIGR02646 family protein</fullName>
    </recommendedName>
</protein>